<accession>A0A8E2AQ19</accession>
<feature type="transmembrane region" description="Helical" evidence="6">
    <location>
        <begin position="49"/>
        <end position="70"/>
    </location>
</feature>
<dbReference type="GO" id="GO:0016020">
    <property type="term" value="C:membrane"/>
    <property type="evidence" value="ECO:0007669"/>
    <property type="project" value="UniProtKB-SubCell"/>
</dbReference>
<feature type="transmembrane region" description="Helical" evidence="6">
    <location>
        <begin position="386"/>
        <end position="407"/>
    </location>
</feature>
<dbReference type="OrthoDB" id="4476201at2759"/>
<feature type="transmembrane region" description="Helical" evidence="6">
    <location>
        <begin position="483"/>
        <end position="502"/>
    </location>
</feature>
<gene>
    <name evidence="7" type="ORF">OBBRIDRAFT_734271</name>
</gene>
<organism evidence="7 8">
    <name type="scientific">Obba rivulosa</name>
    <dbReference type="NCBI Taxonomy" id="1052685"/>
    <lineage>
        <taxon>Eukaryota</taxon>
        <taxon>Fungi</taxon>
        <taxon>Dikarya</taxon>
        <taxon>Basidiomycota</taxon>
        <taxon>Agaricomycotina</taxon>
        <taxon>Agaricomycetes</taxon>
        <taxon>Polyporales</taxon>
        <taxon>Gelatoporiaceae</taxon>
        <taxon>Obba</taxon>
    </lineage>
</organism>
<sequence>MSQENLSARKHVKRGLEELDQTAVTSDSDSAVLASLGYKQEFKRVFTPLELFGITFGVICPFPSITAVLGDALPNGGPVALVWGWAVCAVFVTFIALTLAELGSAAPTSGGLYYWTHIYASPRWRGVLSWIVAYCNTVGYVGGLAAVNWGCATQILAAASIGSGMSFLPTNQQTFAVFVALLVSQTFVASLASRVLARLQRFYIVLNVLLCLVIVIALPIATPEDFRNPAEYAFGEFTNLSGWPNGWAFMLSFLAPLWTIAGFDSSVHLSEEASNAAIAVPWAIILSSSVGGVLGWGVNVAIAFCMGQDVESIVANPIGQPVATILFNSFGQRGTLAVVSFSIIAQYFMGANTLVVCSRLTFAFARDGGFPFSSVLYRMHPRTHTPVNCVFACAGLGLVFGLLALAGPDASSAIFSLSMAGLYVSYIIPVTSRFLGGRPWVPGPFTLGRWGMPVAVIAVAFMAFTIVVFSFPESPAPSGSSMNYTVVVLGAWVALCLVYYYFPVYGGVHWFNGPRANIKIAKGTKEDVESASDAAEKESFD</sequence>
<dbReference type="EMBL" id="KV722450">
    <property type="protein sequence ID" value="OCH88536.1"/>
    <property type="molecule type" value="Genomic_DNA"/>
</dbReference>
<feature type="transmembrane region" description="Helical" evidence="6">
    <location>
        <begin position="242"/>
        <end position="263"/>
    </location>
</feature>
<dbReference type="Pfam" id="PF13520">
    <property type="entry name" value="AA_permease_2"/>
    <property type="match status" value="1"/>
</dbReference>
<dbReference type="PROSITE" id="PS00218">
    <property type="entry name" value="AMINO_ACID_PERMEASE_1"/>
    <property type="match status" value="1"/>
</dbReference>
<dbReference type="Proteomes" id="UP000250043">
    <property type="component" value="Unassembled WGS sequence"/>
</dbReference>
<dbReference type="InterPro" id="IPR002293">
    <property type="entry name" value="AA/rel_permease1"/>
</dbReference>
<dbReference type="GO" id="GO:0022857">
    <property type="term" value="F:transmembrane transporter activity"/>
    <property type="evidence" value="ECO:0007669"/>
    <property type="project" value="InterPro"/>
</dbReference>
<protein>
    <submittedName>
        <fullName evidence="7">APC amino acid permease</fullName>
    </submittedName>
</protein>
<feature type="transmembrane region" description="Helical" evidence="6">
    <location>
        <begin position="447"/>
        <end position="471"/>
    </location>
</feature>
<proteinExistence type="predicted"/>
<dbReference type="GO" id="GO:0006865">
    <property type="term" value="P:amino acid transport"/>
    <property type="evidence" value="ECO:0007669"/>
    <property type="project" value="InterPro"/>
</dbReference>
<name>A0A8E2AQ19_9APHY</name>
<evidence type="ECO:0000313" key="8">
    <source>
        <dbReference type="Proteomes" id="UP000250043"/>
    </source>
</evidence>
<dbReference type="Gene3D" id="1.20.1740.10">
    <property type="entry name" value="Amino acid/polyamine transporter I"/>
    <property type="match status" value="1"/>
</dbReference>
<feature type="transmembrane region" description="Helical" evidence="6">
    <location>
        <begin position="175"/>
        <end position="197"/>
    </location>
</feature>
<keyword evidence="3 6" id="KW-0812">Transmembrane</keyword>
<keyword evidence="5 6" id="KW-0472">Membrane</keyword>
<keyword evidence="2" id="KW-0813">Transport</keyword>
<feature type="transmembrane region" description="Helical" evidence="6">
    <location>
        <begin position="127"/>
        <end position="147"/>
    </location>
</feature>
<evidence type="ECO:0000256" key="1">
    <source>
        <dbReference type="ARBA" id="ARBA00004141"/>
    </source>
</evidence>
<dbReference type="AlphaFoldDB" id="A0A8E2AQ19"/>
<feature type="transmembrane region" description="Helical" evidence="6">
    <location>
        <begin position="82"/>
        <end position="115"/>
    </location>
</feature>
<feature type="transmembrane region" description="Helical" evidence="6">
    <location>
        <begin position="204"/>
        <end position="222"/>
    </location>
</feature>
<dbReference type="InterPro" id="IPR004840">
    <property type="entry name" value="Amino_acid_permease_CS"/>
</dbReference>
<evidence type="ECO:0000313" key="7">
    <source>
        <dbReference type="EMBL" id="OCH88536.1"/>
    </source>
</evidence>
<dbReference type="PANTHER" id="PTHR45649:SF6">
    <property type="entry name" value="GABA-SPECIFIC PERMEASE"/>
    <property type="match status" value="1"/>
</dbReference>
<dbReference type="PANTHER" id="PTHR45649">
    <property type="entry name" value="AMINO-ACID PERMEASE BAT1"/>
    <property type="match status" value="1"/>
</dbReference>
<evidence type="ECO:0000256" key="5">
    <source>
        <dbReference type="ARBA" id="ARBA00023136"/>
    </source>
</evidence>
<evidence type="ECO:0000256" key="2">
    <source>
        <dbReference type="ARBA" id="ARBA00022448"/>
    </source>
</evidence>
<keyword evidence="8" id="KW-1185">Reference proteome</keyword>
<evidence type="ECO:0000256" key="3">
    <source>
        <dbReference type="ARBA" id="ARBA00022692"/>
    </source>
</evidence>
<feature type="transmembrane region" description="Helical" evidence="6">
    <location>
        <begin position="413"/>
        <end position="435"/>
    </location>
</feature>
<feature type="transmembrane region" description="Helical" evidence="6">
    <location>
        <begin position="336"/>
        <end position="365"/>
    </location>
</feature>
<reference evidence="7 8" key="1">
    <citation type="submission" date="2016-07" db="EMBL/GenBank/DDBJ databases">
        <title>Draft genome of the white-rot fungus Obba rivulosa 3A-2.</title>
        <authorList>
            <consortium name="DOE Joint Genome Institute"/>
            <person name="Miettinen O."/>
            <person name="Riley R."/>
            <person name="Acob R."/>
            <person name="Barry K."/>
            <person name="Cullen D."/>
            <person name="De Vries R."/>
            <person name="Hainaut M."/>
            <person name="Hatakka A."/>
            <person name="Henrissat B."/>
            <person name="Hilden K."/>
            <person name="Kuo R."/>
            <person name="Labutti K."/>
            <person name="Lipzen A."/>
            <person name="Makela M.R."/>
            <person name="Sandor L."/>
            <person name="Spatafora J.W."/>
            <person name="Grigoriev I.V."/>
            <person name="Hibbett D.S."/>
        </authorList>
    </citation>
    <scope>NUCLEOTIDE SEQUENCE [LARGE SCALE GENOMIC DNA]</scope>
    <source>
        <strain evidence="7 8">3A-2</strain>
    </source>
</reference>
<keyword evidence="4 6" id="KW-1133">Transmembrane helix</keyword>
<evidence type="ECO:0000256" key="6">
    <source>
        <dbReference type="SAM" id="Phobius"/>
    </source>
</evidence>
<evidence type="ECO:0000256" key="4">
    <source>
        <dbReference type="ARBA" id="ARBA00022989"/>
    </source>
</evidence>
<dbReference type="PIRSF" id="PIRSF006060">
    <property type="entry name" value="AA_transporter"/>
    <property type="match status" value="1"/>
</dbReference>
<feature type="transmembrane region" description="Helical" evidence="6">
    <location>
        <begin position="275"/>
        <end position="298"/>
    </location>
</feature>
<comment type="subcellular location">
    <subcellularLocation>
        <location evidence="1">Membrane</location>
        <topology evidence="1">Multi-pass membrane protein</topology>
    </subcellularLocation>
</comment>